<gene>
    <name evidence="1" type="ORF">CDL15_Pgr010913</name>
</gene>
<protein>
    <submittedName>
        <fullName evidence="1">Uncharacterized protein</fullName>
    </submittedName>
</protein>
<evidence type="ECO:0000313" key="1">
    <source>
        <dbReference type="EMBL" id="OWM86089.1"/>
    </source>
</evidence>
<accession>A0A218XN43</accession>
<dbReference type="AlphaFoldDB" id="A0A218XN43"/>
<reference evidence="2" key="1">
    <citation type="journal article" date="2017" name="Plant J.">
        <title>The pomegranate (Punica granatum L.) genome and the genomics of punicalagin biosynthesis.</title>
        <authorList>
            <person name="Qin G."/>
            <person name="Xu C."/>
            <person name="Ming R."/>
            <person name="Tang H."/>
            <person name="Guyot R."/>
            <person name="Kramer E.M."/>
            <person name="Hu Y."/>
            <person name="Yi X."/>
            <person name="Qi Y."/>
            <person name="Xu X."/>
            <person name="Gao Z."/>
            <person name="Pan H."/>
            <person name="Jian J."/>
            <person name="Tian Y."/>
            <person name="Yue Z."/>
            <person name="Xu Y."/>
        </authorList>
    </citation>
    <scope>NUCLEOTIDE SEQUENCE [LARGE SCALE GENOMIC DNA]</scope>
    <source>
        <strain evidence="2">cv. Dabenzi</strain>
    </source>
</reference>
<comment type="caution">
    <text evidence="1">The sequence shown here is derived from an EMBL/GenBank/DDBJ whole genome shotgun (WGS) entry which is preliminary data.</text>
</comment>
<dbReference type="Proteomes" id="UP000197138">
    <property type="component" value="Unassembled WGS sequence"/>
</dbReference>
<organism evidence="1 2">
    <name type="scientific">Punica granatum</name>
    <name type="common">Pomegranate</name>
    <dbReference type="NCBI Taxonomy" id="22663"/>
    <lineage>
        <taxon>Eukaryota</taxon>
        <taxon>Viridiplantae</taxon>
        <taxon>Streptophyta</taxon>
        <taxon>Embryophyta</taxon>
        <taxon>Tracheophyta</taxon>
        <taxon>Spermatophyta</taxon>
        <taxon>Magnoliopsida</taxon>
        <taxon>eudicotyledons</taxon>
        <taxon>Gunneridae</taxon>
        <taxon>Pentapetalae</taxon>
        <taxon>rosids</taxon>
        <taxon>malvids</taxon>
        <taxon>Myrtales</taxon>
        <taxon>Lythraceae</taxon>
        <taxon>Punica</taxon>
    </lineage>
</organism>
<proteinExistence type="predicted"/>
<dbReference type="EMBL" id="MTKT01001090">
    <property type="protein sequence ID" value="OWM86089.1"/>
    <property type="molecule type" value="Genomic_DNA"/>
</dbReference>
<evidence type="ECO:0000313" key="2">
    <source>
        <dbReference type="Proteomes" id="UP000197138"/>
    </source>
</evidence>
<sequence length="105" mass="11761">MASRHGFLVLDSGHRTSQLRVSIFQLEPRSVITAYRYRWLRAIGCNVGAKTIIISELKSIWPQQMPGSRANSKLYKAAIVQKQKSTAKRGLELILGAGTLHRSKL</sequence>
<name>A0A218XN43_PUNGR</name>